<sequence>MDSGITNISTAEWWEFLIAIPALIFSSYFLLWAVPAVFILAALALGDIKRIEFIDQQLAKNNEKLHSTLRYQFSYTIVNRFMCYCFAYPLIRHR</sequence>
<keyword evidence="1" id="KW-0812">Transmembrane</keyword>
<keyword evidence="1" id="KW-1133">Transmembrane helix</keyword>
<dbReference type="RefSeq" id="WP_077668471.1">
    <property type="nucleotide sequence ID" value="NZ_MUFB01000026.1"/>
</dbReference>
<evidence type="ECO:0000313" key="2">
    <source>
        <dbReference type="EMBL" id="OOE82710.1"/>
    </source>
</evidence>
<feature type="transmembrane region" description="Helical" evidence="1">
    <location>
        <begin position="16"/>
        <end position="45"/>
    </location>
</feature>
<organism evidence="2 3">
    <name type="scientific">Salinivibrio siamensis</name>
    <dbReference type="NCBI Taxonomy" id="414286"/>
    <lineage>
        <taxon>Bacteria</taxon>
        <taxon>Pseudomonadati</taxon>
        <taxon>Pseudomonadota</taxon>
        <taxon>Gammaproteobacteria</taxon>
        <taxon>Vibrionales</taxon>
        <taxon>Vibrionaceae</taxon>
        <taxon>Salinivibrio</taxon>
    </lineage>
</organism>
<reference evidence="2 3" key="1">
    <citation type="journal article" date="2017" name="Genome Announc.">
        <title>Draft Genome Sequences of Salinivibrio proteolyticus, Salinivibrio sharmensis, Salinivibrio siamensis, Salinivibrio costicola subsp. alcaliphilus, Salinivibrio costicola subsp. vallismortis, and 29 New Isolates Belonging to the Genus Salinivibrio.</title>
        <authorList>
            <person name="Lopez-Hermoso C."/>
            <person name="de la Haba R.R."/>
            <person name="Sanchez-Porro C."/>
            <person name="Bayliss S.C."/>
            <person name="Feil E.J."/>
            <person name="Ventosa A."/>
        </authorList>
    </citation>
    <scope>NUCLEOTIDE SEQUENCE [LARGE SCALE GENOMIC DNA]</scope>
    <source>
        <strain evidence="2 3">JCM 14472</strain>
    </source>
</reference>
<dbReference type="EMBL" id="MUFB01000026">
    <property type="protein sequence ID" value="OOE82710.1"/>
    <property type="molecule type" value="Genomic_DNA"/>
</dbReference>
<name>A0ABX3K6E2_9GAMM</name>
<keyword evidence="3" id="KW-1185">Reference proteome</keyword>
<protein>
    <submittedName>
        <fullName evidence="2">Uncharacterized protein</fullName>
    </submittedName>
</protein>
<evidence type="ECO:0000256" key="1">
    <source>
        <dbReference type="SAM" id="Phobius"/>
    </source>
</evidence>
<gene>
    <name evidence="2" type="ORF">BZG73_12645</name>
</gene>
<dbReference type="Proteomes" id="UP000189410">
    <property type="component" value="Unassembled WGS sequence"/>
</dbReference>
<comment type="caution">
    <text evidence="2">The sequence shown here is derived from an EMBL/GenBank/DDBJ whole genome shotgun (WGS) entry which is preliminary data.</text>
</comment>
<feature type="non-terminal residue" evidence="2">
    <location>
        <position position="94"/>
    </location>
</feature>
<keyword evidence="1" id="KW-0472">Membrane</keyword>
<proteinExistence type="predicted"/>
<evidence type="ECO:0000313" key="3">
    <source>
        <dbReference type="Proteomes" id="UP000189410"/>
    </source>
</evidence>
<accession>A0ABX3K6E2</accession>